<dbReference type="Proteomes" id="UP000608522">
    <property type="component" value="Unassembled WGS sequence"/>
</dbReference>
<keyword evidence="2" id="KW-1185">Reference proteome</keyword>
<dbReference type="RefSeq" id="WP_033215671.1">
    <property type="nucleotide sequence ID" value="NZ_BAAATO010000011.1"/>
</dbReference>
<comment type="caution">
    <text evidence="1">The sequence shown here is derived from an EMBL/GenBank/DDBJ whole genome shotgun (WGS) entry which is preliminary data.</text>
</comment>
<name>A0ABQ3T6H4_9ACTN</name>
<sequence>MYWDSAECDGVGVLQLFGFLGRQDAHRFEGAVDWVRSRCKGPLVLDMSGLLGWSTEGEAAVVRAAGDSLAVCGLRERPAPLLAAREAVIRIYPDLPSAVAHLASDARSRAEASRPAGDVH</sequence>
<reference evidence="2" key="1">
    <citation type="submission" date="2023-07" db="EMBL/GenBank/DDBJ databases">
        <title>Whole genome shotgun sequence of Streptomyces spororaveus NBRC 15456.</title>
        <authorList>
            <person name="Komaki H."/>
            <person name="Tamura T."/>
        </authorList>
    </citation>
    <scope>NUCLEOTIDE SEQUENCE [LARGE SCALE GENOMIC DNA]</scope>
    <source>
        <strain evidence="2">NBRC 15456</strain>
    </source>
</reference>
<accession>A0ABQ3T6H4</accession>
<evidence type="ECO:0000313" key="1">
    <source>
        <dbReference type="EMBL" id="GHI75969.1"/>
    </source>
</evidence>
<evidence type="ECO:0008006" key="3">
    <source>
        <dbReference type="Google" id="ProtNLM"/>
    </source>
</evidence>
<dbReference type="SUPFAM" id="SSF52091">
    <property type="entry name" value="SpoIIaa-like"/>
    <property type="match status" value="1"/>
</dbReference>
<organism evidence="1 2">
    <name type="scientific">Streptomyces spororaveus</name>
    <dbReference type="NCBI Taxonomy" id="284039"/>
    <lineage>
        <taxon>Bacteria</taxon>
        <taxon>Bacillati</taxon>
        <taxon>Actinomycetota</taxon>
        <taxon>Actinomycetes</taxon>
        <taxon>Kitasatosporales</taxon>
        <taxon>Streptomycetaceae</taxon>
        <taxon>Streptomyces</taxon>
    </lineage>
</organism>
<evidence type="ECO:0000313" key="2">
    <source>
        <dbReference type="Proteomes" id="UP000608522"/>
    </source>
</evidence>
<dbReference type="InterPro" id="IPR036513">
    <property type="entry name" value="STAS_dom_sf"/>
</dbReference>
<dbReference type="EMBL" id="BNED01000005">
    <property type="protein sequence ID" value="GHI75969.1"/>
    <property type="molecule type" value="Genomic_DNA"/>
</dbReference>
<protein>
    <recommendedName>
        <fullName evidence="3">STAS domain-containing protein</fullName>
    </recommendedName>
</protein>
<dbReference type="Gene3D" id="3.30.750.24">
    <property type="entry name" value="STAS domain"/>
    <property type="match status" value="1"/>
</dbReference>
<proteinExistence type="predicted"/>
<gene>
    <name evidence="1" type="ORF">Sspor_15300</name>
</gene>